<dbReference type="EMBL" id="JASBWT010000014">
    <property type="protein sequence ID" value="KAJ9098647.1"/>
    <property type="molecule type" value="Genomic_DNA"/>
</dbReference>
<keyword evidence="2" id="KW-1185">Reference proteome</keyword>
<evidence type="ECO:0000313" key="2">
    <source>
        <dbReference type="Proteomes" id="UP001227268"/>
    </source>
</evidence>
<protein>
    <submittedName>
        <fullName evidence="1">Uncharacterized protein</fullName>
    </submittedName>
</protein>
<gene>
    <name evidence="1" type="ORF">QFC21_004295</name>
</gene>
<reference evidence="1" key="1">
    <citation type="submission" date="2023-04" db="EMBL/GenBank/DDBJ databases">
        <title>Draft Genome sequencing of Naganishia species isolated from polar environments using Oxford Nanopore Technology.</title>
        <authorList>
            <person name="Leo P."/>
            <person name="Venkateswaran K."/>
        </authorList>
    </citation>
    <scope>NUCLEOTIDE SEQUENCE</scope>
    <source>
        <strain evidence="1">MNA-CCFEE 5423</strain>
    </source>
</reference>
<sequence length="116" mass="12934">MSRHSSALLLLLALLSFNALLVKAQFGNIFQDVFGGQQQQQQQQHFQNHQGANVRGWQIQDEAQCYNGEDFKCLLPTDATLGSHAGKEPFVCVRGTTYGKTARQECERIQKLAAPI</sequence>
<dbReference type="Proteomes" id="UP001227268">
    <property type="component" value="Unassembled WGS sequence"/>
</dbReference>
<proteinExistence type="predicted"/>
<name>A0ACC2VH85_9TREE</name>
<evidence type="ECO:0000313" key="1">
    <source>
        <dbReference type="EMBL" id="KAJ9098647.1"/>
    </source>
</evidence>
<accession>A0ACC2VH85</accession>
<organism evidence="1 2">
    <name type="scientific">Naganishia friedmannii</name>
    <dbReference type="NCBI Taxonomy" id="89922"/>
    <lineage>
        <taxon>Eukaryota</taxon>
        <taxon>Fungi</taxon>
        <taxon>Dikarya</taxon>
        <taxon>Basidiomycota</taxon>
        <taxon>Agaricomycotina</taxon>
        <taxon>Tremellomycetes</taxon>
        <taxon>Filobasidiales</taxon>
        <taxon>Filobasidiaceae</taxon>
        <taxon>Naganishia</taxon>
    </lineage>
</organism>
<comment type="caution">
    <text evidence="1">The sequence shown here is derived from an EMBL/GenBank/DDBJ whole genome shotgun (WGS) entry which is preliminary data.</text>
</comment>